<evidence type="ECO:0000259" key="16">
    <source>
        <dbReference type="PROSITE" id="PS50056"/>
    </source>
</evidence>
<keyword evidence="10" id="KW-0472">Membrane</keyword>
<evidence type="ECO:0000256" key="11">
    <source>
        <dbReference type="ARBA" id="ARBA00023242"/>
    </source>
</evidence>
<reference evidence="17" key="2">
    <citation type="submission" date="2025-08" db="UniProtKB">
        <authorList>
            <consortium name="Ensembl"/>
        </authorList>
    </citation>
    <scope>IDENTIFICATION</scope>
    <source>
        <strain evidence="17">broiler</strain>
    </source>
</reference>
<dbReference type="InterPro" id="IPR020422">
    <property type="entry name" value="TYR_PHOSPHATASE_DUAL_dom"/>
</dbReference>
<dbReference type="GO" id="GO:0005634">
    <property type="term" value="C:nucleus"/>
    <property type="evidence" value="ECO:0007669"/>
    <property type="project" value="UniProtKB-SubCell"/>
</dbReference>
<evidence type="ECO:0000256" key="7">
    <source>
        <dbReference type="ARBA" id="ARBA00022801"/>
    </source>
</evidence>
<dbReference type="PRINTS" id="PR01910">
    <property type="entry name" value="ADSPHPHTASEB"/>
</dbReference>
<evidence type="ECO:0000313" key="18">
    <source>
        <dbReference type="Proteomes" id="UP000000539"/>
    </source>
</evidence>
<gene>
    <name evidence="17" type="primary">DUSP21</name>
</gene>
<evidence type="ECO:0000256" key="12">
    <source>
        <dbReference type="ARBA" id="ARBA00047761"/>
    </source>
</evidence>
<dbReference type="AlphaFoldDB" id="A0A8V0X795"/>
<evidence type="ECO:0000313" key="17">
    <source>
        <dbReference type="Ensembl" id="ENSGALP00010000325.1"/>
    </source>
</evidence>
<dbReference type="InterPro" id="IPR029021">
    <property type="entry name" value="Prot-tyrosine_phosphatase-like"/>
</dbReference>
<evidence type="ECO:0000256" key="2">
    <source>
        <dbReference type="ARBA" id="ARBA00004496"/>
    </source>
</evidence>
<keyword evidence="5" id="KW-0963">Cytoplasm</keyword>
<evidence type="ECO:0000256" key="3">
    <source>
        <dbReference type="ARBA" id="ARBA00004637"/>
    </source>
</evidence>
<feature type="domain" description="Tyrosine-protein phosphatase" evidence="15">
    <location>
        <begin position="120"/>
        <end position="261"/>
    </location>
</feature>
<dbReference type="PANTHER" id="PTHR46495">
    <property type="entry name" value="DUAL SPECIFICITY PROTEIN PHOSPHATASE 21"/>
    <property type="match status" value="1"/>
</dbReference>
<dbReference type="Proteomes" id="UP000000539">
    <property type="component" value="Chromosome 15"/>
</dbReference>
<proteinExistence type="inferred from homology"/>
<sequence length="288" mass="31375">MVNRGKDIPAPSCEAAEGDSSTHQHPALPDDTTDHNSRLHLASPLPTGEGISPAMAHKLITAVLKVRGPKGAIRQLRCCKTFGSLPFLGGQGGRRSSSGHRCHRTKARAMTAALHLHRHRLSRITPCLYLSDGVAAGNAQLLAANHITTVINVSLELANMLHPGIEYLRIPVADSPTARISACFNSAADLIRSVGERGGRTLLHCAAGVSRSATVCIAYLMKHHAMSLASAHAWVRSCRPIIRPNNGFWRQLIHYEYLLFGINTVHMVHSPFGMIPDIYEREARTLMF</sequence>
<comment type="subcellular location">
    <subcellularLocation>
        <location evidence="2">Cytoplasm</location>
    </subcellularLocation>
    <subcellularLocation>
        <location evidence="3">Mitochondrion inner membrane</location>
        <topology evidence="3">Peripheral membrane protein</topology>
    </subcellularLocation>
    <subcellularLocation>
        <location evidence="1">Nucleus</location>
    </subcellularLocation>
</comment>
<dbReference type="Gene3D" id="3.90.190.10">
    <property type="entry name" value="Protein tyrosine phosphatase superfamily"/>
    <property type="match status" value="1"/>
</dbReference>
<dbReference type="PRINTS" id="PR01908">
    <property type="entry name" value="ADSPHPHTASE"/>
</dbReference>
<dbReference type="InterPro" id="IPR000340">
    <property type="entry name" value="Dual-sp_phosphatase_cat-dom"/>
</dbReference>
<protein>
    <submittedName>
        <fullName evidence="17">Dual specificity phosphatase 21</fullName>
    </submittedName>
</protein>
<dbReference type="FunFam" id="3.90.190.10:FF:000049">
    <property type="entry name" value="Dual specificity protein phosphatase 14"/>
    <property type="match status" value="1"/>
</dbReference>
<evidence type="ECO:0000256" key="8">
    <source>
        <dbReference type="ARBA" id="ARBA00022912"/>
    </source>
</evidence>
<dbReference type="InterPro" id="IPR000387">
    <property type="entry name" value="Tyr_Pase_dom"/>
</dbReference>
<keyword evidence="9" id="KW-0496">Mitochondrion</keyword>
<dbReference type="GO" id="GO:0004725">
    <property type="term" value="F:protein tyrosine phosphatase activity"/>
    <property type="evidence" value="ECO:0000318"/>
    <property type="project" value="GO_Central"/>
</dbReference>
<dbReference type="Ensembl" id="ENSGALT00010000560.1">
    <property type="protein sequence ID" value="ENSGALP00010000325.1"/>
    <property type="gene ID" value="ENSGALG00010000294.1"/>
</dbReference>
<dbReference type="GO" id="GO:0005737">
    <property type="term" value="C:cytoplasm"/>
    <property type="evidence" value="ECO:0000318"/>
    <property type="project" value="GO_Central"/>
</dbReference>
<dbReference type="PANTHER" id="PTHR46495:SF1">
    <property type="entry name" value="DUAL SPECIFICITY PHOSPHATASE 21"/>
    <property type="match status" value="1"/>
</dbReference>
<dbReference type="GO" id="GO:0017017">
    <property type="term" value="F:MAP kinase tyrosine/serine/threonine phosphatase activity"/>
    <property type="evidence" value="ECO:0007669"/>
    <property type="project" value="InterPro"/>
</dbReference>
<keyword evidence="7" id="KW-0378">Hydrolase</keyword>
<evidence type="ECO:0000256" key="4">
    <source>
        <dbReference type="ARBA" id="ARBA00008601"/>
    </source>
</evidence>
<evidence type="ECO:0000256" key="5">
    <source>
        <dbReference type="ARBA" id="ARBA00022490"/>
    </source>
</evidence>
<evidence type="ECO:0000256" key="14">
    <source>
        <dbReference type="SAM" id="MobiDB-lite"/>
    </source>
</evidence>
<comment type="similarity">
    <text evidence="4">Belongs to the protein-tyrosine phosphatase family. Non-receptor class dual specificity subfamily.</text>
</comment>
<dbReference type="PROSITE" id="PS00383">
    <property type="entry name" value="TYR_PHOSPHATASE_1"/>
    <property type="match status" value="1"/>
</dbReference>
<evidence type="ECO:0000256" key="13">
    <source>
        <dbReference type="ARBA" id="ARBA00048336"/>
    </source>
</evidence>
<evidence type="ECO:0000256" key="1">
    <source>
        <dbReference type="ARBA" id="ARBA00004123"/>
    </source>
</evidence>
<evidence type="ECO:0000256" key="9">
    <source>
        <dbReference type="ARBA" id="ARBA00023128"/>
    </source>
</evidence>
<dbReference type="InterPro" id="IPR016130">
    <property type="entry name" value="Tyr_Pase_AS"/>
</dbReference>
<keyword evidence="18" id="KW-1185">Reference proteome</keyword>
<dbReference type="InterPro" id="IPR020420">
    <property type="entry name" value="Atypical_DUSP_subfamB"/>
</dbReference>
<keyword evidence="8" id="KW-0904">Protein phosphatase</keyword>
<dbReference type="PROSITE" id="PS50056">
    <property type="entry name" value="TYR_PHOSPHATASE_2"/>
    <property type="match status" value="1"/>
</dbReference>
<keyword evidence="11" id="KW-0539">Nucleus</keyword>
<feature type="domain" description="Tyrosine specific protein phosphatases" evidence="16">
    <location>
        <begin position="185"/>
        <end position="240"/>
    </location>
</feature>
<keyword evidence="6" id="KW-0999">Mitochondrion inner membrane</keyword>
<evidence type="ECO:0000259" key="15">
    <source>
        <dbReference type="PROSITE" id="PS50054"/>
    </source>
</evidence>
<name>A0A8V0X795_CHICK</name>
<dbReference type="PROSITE" id="PS50054">
    <property type="entry name" value="TYR_PHOSPHATASE_DUAL"/>
    <property type="match status" value="1"/>
</dbReference>
<reference evidence="17" key="3">
    <citation type="submission" date="2025-09" db="UniProtKB">
        <authorList>
            <consortium name="Ensembl"/>
        </authorList>
    </citation>
    <scope>IDENTIFICATION</scope>
    <source>
        <strain evidence="17">broiler</strain>
    </source>
</reference>
<organism evidence="17 18">
    <name type="scientific">Gallus gallus</name>
    <name type="common">Chicken</name>
    <dbReference type="NCBI Taxonomy" id="9031"/>
    <lineage>
        <taxon>Eukaryota</taxon>
        <taxon>Metazoa</taxon>
        <taxon>Chordata</taxon>
        <taxon>Craniata</taxon>
        <taxon>Vertebrata</taxon>
        <taxon>Euteleostomi</taxon>
        <taxon>Archelosauria</taxon>
        <taxon>Archosauria</taxon>
        <taxon>Dinosauria</taxon>
        <taxon>Saurischia</taxon>
        <taxon>Theropoda</taxon>
        <taxon>Coelurosauria</taxon>
        <taxon>Aves</taxon>
        <taxon>Neognathae</taxon>
        <taxon>Galloanserae</taxon>
        <taxon>Galliformes</taxon>
        <taxon>Phasianidae</taxon>
        <taxon>Phasianinae</taxon>
        <taxon>Gallus</taxon>
    </lineage>
</organism>
<dbReference type="Pfam" id="PF00782">
    <property type="entry name" value="DSPc"/>
    <property type="match status" value="1"/>
</dbReference>
<dbReference type="SUPFAM" id="SSF52799">
    <property type="entry name" value="(Phosphotyrosine protein) phosphatases II"/>
    <property type="match status" value="1"/>
</dbReference>
<feature type="region of interest" description="Disordered" evidence="14">
    <location>
        <begin position="1"/>
        <end position="49"/>
    </location>
</feature>
<dbReference type="GO" id="GO:0005743">
    <property type="term" value="C:mitochondrial inner membrane"/>
    <property type="evidence" value="ECO:0007669"/>
    <property type="project" value="UniProtKB-SubCell"/>
</dbReference>
<comment type="catalytic activity">
    <reaction evidence="12">
        <text>O-phospho-L-seryl-[protein] + H2O = L-seryl-[protein] + phosphate</text>
        <dbReference type="Rhea" id="RHEA:20629"/>
        <dbReference type="Rhea" id="RHEA-COMP:9863"/>
        <dbReference type="Rhea" id="RHEA-COMP:11604"/>
        <dbReference type="ChEBI" id="CHEBI:15377"/>
        <dbReference type="ChEBI" id="CHEBI:29999"/>
        <dbReference type="ChEBI" id="CHEBI:43474"/>
        <dbReference type="ChEBI" id="CHEBI:83421"/>
        <dbReference type="EC" id="3.1.3.16"/>
    </reaction>
</comment>
<dbReference type="OrthoDB" id="285418at2759"/>
<evidence type="ECO:0000256" key="6">
    <source>
        <dbReference type="ARBA" id="ARBA00022792"/>
    </source>
</evidence>
<reference evidence="17" key="1">
    <citation type="submission" date="2020-11" db="EMBL/GenBank/DDBJ databases">
        <title>Gallus gallus (Chicken) genome, bGalGal1, GRCg7b, maternal haplotype autosomes + Z &amp; W.</title>
        <authorList>
            <person name="Warren W."/>
            <person name="Formenti G."/>
            <person name="Fedrigo O."/>
            <person name="Haase B."/>
            <person name="Mountcastle J."/>
            <person name="Balacco J."/>
            <person name="Tracey A."/>
            <person name="Schneider V."/>
            <person name="Okimoto R."/>
            <person name="Cheng H."/>
            <person name="Hawken R."/>
            <person name="Howe K."/>
            <person name="Jarvis E.D."/>
        </authorList>
    </citation>
    <scope>NUCLEOTIDE SEQUENCE [LARGE SCALE GENOMIC DNA]</scope>
    <source>
        <strain evidence="17">Broiler</strain>
    </source>
</reference>
<dbReference type="CDD" id="cd14573">
    <property type="entry name" value="DUSP18_21"/>
    <property type="match status" value="1"/>
</dbReference>
<dbReference type="GeneTree" id="ENSGT00940000163638"/>
<comment type="catalytic activity">
    <reaction evidence="13">
        <text>O-phospho-L-threonyl-[protein] + H2O = L-threonyl-[protein] + phosphate</text>
        <dbReference type="Rhea" id="RHEA:47004"/>
        <dbReference type="Rhea" id="RHEA-COMP:11060"/>
        <dbReference type="Rhea" id="RHEA-COMP:11605"/>
        <dbReference type="ChEBI" id="CHEBI:15377"/>
        <dbReference type="ChEBI" id="CHEBI:30013"/>
        <dbReference type="ChEBI" id="CHEBI:43474"/>
        <dbReference type="ChEBI" id="CHEBI:61977"/>
        <dbReference type="EC" id="3.1.3.16"/>
    </reaction>
</comment>
<dbReference type="GO" id="GO:0004722">
    <property type="term" value="F:protein serine/threonine phosphatase activity"/>
    <property type="evidence" value="ECO:0007669"/>
    <property type="project" value="UniProtKB-EC"/>
</dbReference>
<dbReference type="SMART" id="SM00195">
    <property type="entry name" value="DSPc"/>
    <property type="match status" value="1"/>
</dbReference>
<accession>A0A8V0X795</accession>
<evidence type="ECO:0000256" key="10">
    <source>
        <dbReference type="ARBA" id="ARBA00023136"/>
    </source>
</evidence>
<dbReference type="FunCoup" id="A0A8V0X795">
    <property type="interactions" value="1"/>
</dbReference>